<gene>
    <name evidence="5" type="ORF">CGI_10005638</name>
</gene>
<dbReference type="AlphaFoldDB" id="K1PGF3"/>
<dbReference type="SUPFAM" id="SSF69318">
    <property type="entry name" value="Integrin alpha N-terminal domain"/>
    <property type="match status" value="1"/>
</dbReference>
<dbReference type="InterPro" id="IPR013517">
    <property type="entry name" value="FG-GAP"/>
</dbReference>
<dbReference type="SMART" id="SM00191">
    <property type="entry name" value="Int_alpha"/>
    <property type="match status" value="1"/>
</dbReference>
<dbReference type="PROSITE" id="PS51470">
    <property type="entry name" value="FG_GAP"/>
    <property type="match status" value="1"/>
</dbReference>
<evidence type="ECO:0000313" key="5">
    <source>
        <dbReference type="EMBL" id="EKC20678.1"/>
    </source>
</evidence>
<dbReference type="GO" id="GO:0008305">
    <property type="term" value="C:integrin complex"/>
    <property type="evidence" value="ECO:0007669"/>
    <property type="project" value="InterPro"/>
</dbReference>
<dbReference type="GO" id="GO:0098609">
    <property type="term" value="P:cell-cell adhesion"/>
    <property type="evidence" value="ECO:0007669"/>
    <property type="project" value="TreeGrafter"/>
</dbReference>
<comment type="subcellular location">
    <subcellularLocation>
        <location evidence="4">Membrane</location>
        <topology evidence="4">Single-pass type I membrane protein</topology>
    </subcellularLocation>
</comment>
<dbReference type="Pfam" id="PF01839">
    <property type="entry name" value="FG-GAP"/>
    <property type="match status" value="1"/>
</dbReference>
<dbReference type="InterPro" id="IPR000413">
    <property type="entry name" value="Integrin_alpha"/>
</dbReference>
<keyword evidence="1" id="KW-0732">Signal</keyword>
<dbReference type="PROSITE" id="PS00242">
    <property type="entry name" value="INTEGRIN_ALPHA"/>
    <property type="match status" value="1"/>
</dbReference>
<accession>K1PGF3</accession>
<keyword evidence="4" id="KW-0472">Membrane</keyword>
<dbReference type="InterPro" id="IPR013519">
    <property type="entry name" value="Int_alpha_beta-p"/>
</dbReference>
<dbReference type="GO" id="GO:0007229">
    <property type="term" value="P:integrin-mediated signaling pathway"/>
    <property type="evidence" value="ECO:0007669"/>
    <property type="project" value="UniProtKB-KW"/>
</dbReference>
<feature type="transmembrane region" description="Helical" evidence="4">
    <location>
        <begin position="458"/>
        <end position="480"/>
    </location>
</feature>
<dbReference type="InterPro" id="IPR018184">
    <property type="entry name" value="Integrin_alpha_C_CS"/>
</dbReference>
<dbReference type="Gene3D" id="2.130.10.130">
    <property type="entry name" value="Integrin alpha, N-terminal"/>
    <property type="match status" value="1"/>
</dbReference>
<reference evidence="5" key="1">
    <citation type="journal article" date="2012" name="Nature">
        <title>The oyster genome reveals stress adaptation and complexity of shell formation.</title>
        <authorList>
            <person name="Zhang G."/>
            <person name="Fang X."/>
            <person name="Guo X."/>
            <person name="Li L."/>
            <person name="Luo R."/>
            <person name="Xu F."/>
            <person name="Yang P."/>
            <person name="Zhang L."/>
            <person name="Wang X."/>
            <person name="Qi H."/>
            <person name="Xiong Z."/>
            <person name="Que H."/>
            <person name="Xie Y."/>
            <person name="Holland P.W."/>
            <person name="Paps J."/>
            <person name="Zhu Y."/>
            <person name="Wu F."/>
            <person name="Chen Y."/>
            <person name="Wang J."/>
            <person name="Peng C."/>
            <person name="Meng J."/>
            <person name="Yang L."/>
            <person name="Liu J."/>
            <person name="Wen B."/>
            <person name="Zhang N."/>
            <person name="Huang Z."/>
            <person name="Zhu Q."/>
            <person name="Feng Y."/>
            <person name="Mount A."/>
            <person name="Hedgecock D."/>
            <person name="Xu Z."/>
            <person name="Liu Y."/>
            <person name="Domazet-Loso T."/>
            <person name="Du Y."/>
            <person name="Sun X."/>
            <person name="Zhang S."/>
            <person name="Liu B."/>
            <person name="Cheng P."/>
            <person name="Jiang X."/>
            <person name="Li J."/>
            <person name="Fan D."/>
            <person name="Wang W."/>
            <person name="Fu W."/>
            <person name="Wang T."/>
            <person name="Wang B."/>
            <person name="Zhang J."/>
            <person name="Peng Z."/>
            <person name="Li Y."/>
            <person name="Li N."/>
            <person name="Wang J."/>
            <person name="Chen M."/>
            <person name="He Y."/>
            <person name="Tan F."/>
            <person name="Song X."/>
            <person name="Zheng Q."/>
            <person name="Huang R."/>
            <person name="Yang H."/>
            <person name="Du X."/>
            <person name="Chen L."/>
            <person name="Yang M."/>
            <person name="Gaffney P.M."/>
            <person name="Wang S."/>
            <person name="Luo L."/>
            <person name="She Z."/>
            <person name="Ming Y."/>
            <person name="Huang W."/>
            <person name="Zhang S."/>
            <person name="Huang B."/>
            <person name="Zhang Y."/>
            <person name="Qu T."/>
            <person name="Ni P."/>
            <person name="Miao G."/>
            <person name="Wang J."/>
            <person name="Wang Q."/>
            <person name="Steinberg C.E."/>
            <person name="Wang H."/>
            <person name="Li N."/>
            <person name="Qian L."/>
            <person name="Zhang G."/>
            <person name="Li Y."/>
            <person name="Yang H."/>
            <person name="Liu X."/>
            <person name="Wang J."/>
            <person name="Yin Y."/>
            <person name="Wang J."/>
        </authorList>
    </citation>
    <scope>NUCLEOTIDE SEQUENCE [LARGE SCALE GENOMIC DNA]</scope>
    <source>
        <strain evidence="5">05x7-T-G4-1.051#20</strain>
    </source>
</reference>
<dbReference type="PRINTS" id="PR01185">
    <property type="entry name" value="INTEGRINA"/>
</dbReference>
<dbReference type="PANTHER" id="PTHR23220:SF122">
    <property type="entry name" value="INTEGRIN ALPHA-PS1"/>
    <property type="match status" value="1"/>
</dbReference>
<keyword evidence="4" id="KW-0675">Receptor</keyword>
<dbReference type="GO" id="GO:0033627">
    <property type="term" value="P:cell adhesion mediated by integrin"/>
    <property type="evidence" value="ECO:0007669"/>
    <property type="project" value="TreeGrafter"/>
</dbReference>
<proteinExistence type="inferred from homology"/>
<dbReference type="EMBL" id="JH815815">
    <property type="protein sequence ID" value="EKC20678.1"/>
    <property type="molecule type" value="Genomic_DNA"/>
</dbReference>
<keyword evidence="2" id="KW-0677">Repeat</keyword>
<name>K1PGF3_MAGGI</name>
<comment type="similarity">
    <text evidence="4">Belongs to the integrin alpha chain family.</text>
</comment>
<dbReference type="Gene3D" id="1.20.5.930">
    <property type="entry name" value="Bicelle-embedded integrin alpha(iib) transmembrane segment"/>
    <property type="match status" value="1"/>
</dbReference>
<evidence type="ECO:0000256" key="3">
    <source>
        <dbReference type="ARBA" id="ARBA00023180"/>
    </source>
</evidence>
<keyword evidence="3" id="KW-0325">Glycoprotein</keyword>
<evidence type="ECO:0000256" key="4">
    <source>
        <dbReference type="RuleBase" id="RU003762"/>
    </source>
</evidence>
<dbReference type="PANTHER" id="PTHR23220">
    <property type="entry name" value="INTEGRIN ALPHA"/>
    <property type="match status" value="1"/>
</dbReference>
<dbReference type="InterPro" id="IPR028994">
    <property type="entry name" value="Integrin_alpha_N"/>
</dbReference>
<evidence type="ECO:0000256" key="2">
    <source>
        <dbReference type="ARBA" id="ARBA00022737"/>
    </source>
</evidence>
<keyword evidence="4" id="KW-0812">Transmembrane</keyword>
<dbReference type="GO" id="GO:0005178">
    <property type="term" value="F:integrin binding"/>
    <property type="evidence" value="ECO:0007669"/>
    <property type="project" value="TreeGrafter"/>
</dbReference>
<evidence type="ECO:0000256" key="1">
    <source>
        <dbReference type="ARBA" id="ARBA00022729"/>
    </source>
</evidence>
<dbReference type="HOGENOM" id="CLU_466353_0_0_1"/>
<sequence length="585" mass="65226">MIKGDSSAHAQFGASLGVLGDINGDGFNEIVVGAPYEEDGKGGVYVFNGWSSGIWPKYTQHIKASKINGLLRGFGISCSRPMAVQSKTVVAFGSHLSSQAVVMQSVDVLQIETSVQLLKKPKFCTLCVAFEICFKDNGNKSHSTAEVNLNFTVRLHDADIFHGVYLTTGLNKEMSVQHVEDSLTMTARDKSCSSSYVLVIDNFQAEVDGVEVLIEHALHTTNSSTIALNNFIGSRELPVIPPSYTYKQWENLLNGTSLVMDPGMVTLVTTLTTTASGVSVSDVTLFQIIPTGIAFVEIERANLNRTLPCTIEQIRLKCLIGLLKANETIVLRLIYEIRQAMVNTSTISMQSGLDFGLTNNSSPKVFEKYSVKAVRSVYADVKGYSRPTNYVMVNTHENNWIQFKHKFFLSLWHPGESEIVHFFFPVLWRTLTLSSSDRNITTQIKDISLHETDGRIHYWFVTLAVFTGVAIILLLSFFLWKCGFFYRRALHELKLRIEIQKLSAVHLLSAQRNTSSLDTDNDNETFVLTPYPSGSDDTQVMTPPPGYLEATHRTSNSSTDYFFNFDDDDGYLIPVFDSRKNDSPD</sequence>
<keyword evidence="4" id="KW-0130">Cell adhesion</keyword>
<dbReference type="GO" id="GO:0007160">
    <property type="term" value="P:cell-matrix adhesion"/>
    <property type="evidence" value="ECO:0007669"/>
    <property type="project" value="TreeGrafter"/>
</dbReference>
<organism evidence="5">
    <name type="scientific">Magallana gigas</name>
    <name type="common">Pacific oyster</name>
    <name type="synonym">Crassostrea gigas</name>
    <dbReference type="NCBI Taxonomy" id="29159"/>
    <lineage>
        <taxon>Eukaryota</taxon>
        <taxon>Metazoa</taxon>
        <taxon>Spiralia</taxon>
        <taxon>Lophotrochozoa</taxon>
        <taxon>Mollusca</taxon>
        <taxon>Bivalvia</taxon>
        <taxon>Autobranchia</taxon>
        <taxon>Pteriomorphia</taxon>
        <taxon>Ostreida</taxon>
        <taxon>Ostreoidea</taxon>
        <taxon>Ostreidae</taxon>
        <taxon>Magallana</taxon>
    </lineage>
</organism>
<dbReference type="InParanoid" id="K1PGF3"/>
<keyword evidence="4" id="KW-1133">Transmembrane helix</keyword>
<protein>
    <submittedName>
        <fullName evidence="5">Integrin alpha-9</fullName>
    </submittedName>
</protein>
<keyword evidence="4 5" id="KW-0401">Integrin</keyword>
<dbReference type="GO" id="GO:0009897">
    <property type="term" value="C:external side of plasma membrane"/>
    <property type="evidence" value="ECO:0007669"/>
    <property type="project" value="TreeGrafter"/>
</dbReference>